<reference evidence="3" key="1">
    <citation type="submission" date="2020-02" db="EMBL/GenBank/DDBJ databases">
        <authorList>
            <person name="Meier V. D."/>
        </authorList>
    </citation>
    <scope>NUCLEOTIDE SEQUENCE</scope>
    <source>
        <strain evidence="3">AVDCRST_MAG41</strain>
    </source>
</reference>
<dbReference type="InterPro" id="IPR001387">
    <property type="entry name" value="Cro/C1-type_HTH"/>
</dbReference>
<evidence type="ECO:0000313" key="3">
    <source>
        <dbReference type="EMBL" id="CAA9215631.1"/>
    </source>
</evidence>
<dbReference type="AlphaFoldDB" id="A0A6J4H6M1"/>
<gene>
    <name evidence="3" type="ORF">AVDCRST_MAG41-178</name>
</gene>
<dbReference type="InterPro" id="IPR010982">
    <property type="entry name" value="Lambda_DNA-bd_dom_sf"/>
</dbReference>
<organism evidence="3">
    <name type="scientific">uncultured Mycobacteriales bacterium</name>
    <dbReference type="NCBI Taxonomy" id="581187"/>
    <lineage>
        <taxon>Bacteria</taxon>
        <taxon>Bacillati</taxon>
        <taxon>Actinomycetota</taxon>
        <taxon>Actinomycetes</taxon>
        <taxon>Mycobacteriales</taxon>
        <taxon>environmental samples</taxon>
    </lineage>
</organism>
<dbReference type="GO" id="GO:0003677">
    <property type="term" value="F:DNA binding"/>
    <property type="evidence" value="ECO:0007669"/>
    <property type="project" value="InterPro"/>
</dbReference>
<dbReference type="InterPro" id="IPR052345">
    <property type="entry name" value="Rad_response_metalloprotease"/>
</dbReference>
<dbReference type="PANTHER" id="PTHR43236">
    <property type="entry name" value="ANTITOXIN HIGA1"/>
    <property type="match status" value="1"/>
</dbReference>
<dbReference type="EMBL" id="CADCTP010000019">
    <property type="protein sequence ID" value="CAA9215631.1"/>
    <property type="molecule type" value="Genomic_DNA"/>
</dbReference>
<dbReference type="Pfam" id="PF06114">
    <property type="entry name" value="Peptidase_M78"/>
    <property type="match status" value="1"/>
</dbReference>
<dbReference type="PANTHER" id="PTHR43236:SF1">
    <property type="entry name" value="BLL7220 PROTEIN"/>
    <property type="match status" value="1"/>
</dbReference>
<name>A0A6J4H6M1_9ACTN</name>
<dbReference type="SMART" id="SM00530">
    <property type="entry name" value="HTH_XRE"/>
    <property type="match status" value="1"/>
</dbReference>
<protein>
    <recommendedName>
        <fullName evidence="2">HTH cro/C1-type domain-containing protein</fullName>
    </recommendedName>
</protein>
<dbReference type="PROSITE" id="PS50943">
    <property type="entry name" value="HTH_CROC1"/>
    <property type="match status" value="1"/>
</dbReference>
<feature type="domain" description="HTH cro/C1-type" evidence="2">
    <location>
        <begin position="6"/>
        <end position="60"/>
    </location>
</feature>
<evidence type="ECO:0000256" key="1">
    <source>
        <dbReference type="ARBA" id="ARBA00007227"/>
    </source>
</evidence>
<accession>A0A6J4H6M1</accession>
<proteinExistence type="inferred from homology"/>
<sequence>MTPSRLRLARQRRAMTLTALSRASGVPLRTLSAYENAHHTPPAGTVARLAAALDVTPAFLAGDDVDLLVPDVVSFRKLSRTTAGRRDAALAAGRIAIEIADWIEARFRLPAPDLPTLEKHAPETAAEMVRQRWGLGEHPVPNALHLLEAHGVRVFSLADDCREVDAFSLIRDDRPFVFLNTDRSAERQRFDAAHELGHLLLHSGAPRVHGRDREAEANRFAAAFLMPRRGVIAQGLREAGVERVLAAKRHWAVSAMAMTHRLHELHLLSDWNYRTTCVALSRDGYRTAEPGGGRPEVSQVLAKVLAGVDAAELAAHLGLGTAELSRHLFHLVPTALAGGAETTPRRATLHLVP</sequence>
<comment type="similarity">
    <text evidence="1">Belongs to the short-chain fatty acyl-CoA assimilation regulator (ScfR) family.</text>
</comment>
<evidence type="ECO:0000259" key="2">
    <source>
        <dbReference type="PROSITE" id="PS50943"/>
    </source>
</evidence>
<dbReference type="InterPro" id="IPR010359">
    <property type="entry name" value="IrrE_HExxH"/>
</dbReference>
<dbReference type="Gene3D" id="1.10.260.40">
    <property type="entry name" value="lambda repressor-like DNA-binding domains"/>
    <property type="match status" value="1"/>
</dbReference>
<dbReference type="Gene3D" id="1.10.10.2910">
    <property type="match status" value="1"/>
</dbReference>
<dbReference type="CDD" id="cd00093">
    <property type="entry name" value="HTH_XRE"/>
    <property type="match status" value="1"/>
</dbReference>
<dbReference type="Pfam" id="PF01381">
    <property type="entry name" value="HTH_3"/>
    <property type="match status" value="1"/>
</dbReference>
<dbReference type="SUPFAM" id="SSF47413">
    <property type="entry name" value="lambda repressor-like DNA-binding domains"/>
    <property type="match status" value="1"/>
</dbReference>